<evidence type="ECO:0000313" key="4">
    <source>
        <dbReference type="Proteomes" id="UP000000763"/>
    </source>
</evidence>
<sequence>MNRRCKNQRCKLCHPSEQKSKSHQVWNVETETDVYEDPCPAKNDVENTPVDNNGTDKSEVHRVLRSHNSKSKDDQKDKWMVSTFREATNDWTEKFQNGKAFWPDYELDEGPWEMRRMQYMDAEKTKEPIRYQDLTRICQIQHTVTLSPNSEQLKDKTPKEIVEYKKGLHKTKLLTIAQYIGQAFMKFQHKRIIMVAYNFK</sequence>
<reference evidence="4" key="4">
    <citation type="journal article" date="2008" name="Nucleic Acids Res.">
        <title>The rice annotation project database (RAP-DB): 2008 update.</title>
        <authorList>
            <consortium name="The rice annotation project (RAP)"/>
        </authorList>
    </citation>
    <scope>GENOME REANNOTATION</scope>
    <source>
        <strain evidence="4">cv. Nipponbare</strain>
    </source>
</reference>
<reference evidence="4" key="3">
    <citation type="journal article" date="2005" name="Nature">
        <title>The map-based sequence of the rice genome.</title>
        <authorList>
            <consortium name="International rice genome sequencing project (IRGSP)"/>
            <person name="Matsumoto T."/>
            <person name="Wu J."/>
            <person name="Kanamori H."/>
            <person name="Katayose Y."/>
            <person name="Fujisawa M."/>
            <person name="Namiki N."/>
            <person name="Mizuno H."/>
            <person name="Yamamoto K."/>
            <person name="Antonio B.A."/>
            <person name="Baba T."/>
            <person name="Sakata K."/>
            <person name="Nagamura Y."/>
            <person name="Aoki H."/>
            <person name="Arikawa K."/>
            <person name="Arita K."/>
            <person name="Bito T."/>
            <person name="Chiden Y."/>
            <person name="Fujitsuka N."/>
            <person name="Fukunaka R."/>
            <person name="Hamada M."/>
            <person name="Harada C."/>
            <person name="Hayashi A."/>
            <person name="Hijishita S."/>
            <person name="Honda M."/>
            <person name="Hosokawa S."/>
            <person name="Ichikawa Y."/>
            <person name="Idonuma A."/>
            <person name="Iijima M."/>
            <person name="Ikeda M."/>
            <person name="Ikeno M."/>
            <person name="Ito K."/>
            <person name="Ito S."/>
            <person name="Ito T."/>
            <person name="Ito Y."/>
            <person name="Ito Y."/>
            <person name="Iwabuchi A."/>
            <person name="Kamiya K."/>
            <person name="Karasawa W."/>
            <person name="Kurita K."/>
            <person name="Katagiri S."/>
            <person name="Kikuta A."/>
            <person name="Kobayashi H."/>
            <person name="Kobayashi N."/>
            <person name="Machita K."/>
            <person name="Maehara T."/>
            <person name="Masukawa M."/>
            <person name="Mizubayashi T."/>
            <person name="Mukai Y."/>
            <person name="Nagasaki H."/>
            <person name="Nagata Y."/>
            <person name="Naito S."/>
            <person name="Nakashima M."/>
            <person name="Nakama Y."/>
            <person name="Nakamichi Y."/>
            <person name="Nakamura M."/>
            <person name="Meguro A."/>
            <person name="Negishi M."/>
            <person name="Ohta I."/>
            <person name="Ohta T."/>
            <person name="Okamoto M."/>
            <person name="Ono N."/>
            <person name="Saji S."/>
            <person name="Sakaguchi M."/>
            <person name="Sakai K."/>
            <person name="Shibata M."/>
            <person name="Shimokawa T."/>
            <person name="Song J."/>
            <person name="Takazaki Y."/>
            <person name="Terasawa K."/>
            <person name="Tsugane M."/>
            <person name="Tsuji K."/>
            <person name="Ueda S."/>
            <person name="Waki K."/>
            <person name="Yamagata H."/>
            <person name="Yamamoto M."/>
            <person name="Yamamoto S."/>
            <person name="Yamane H."/>
            <person name="Yoshiki S."/>
            <person name="Yoshihara R."/>
            <person name="Yukawa K."/>
            <person name="Zhong H."/>
            <person name="Yano M."/>
            <person name="Yuan Q."/>
            <person name="Ouyang S."/>
            <person name="Liu J."/>
            <person name="Jones K.M."/>
            <person name="Gansberger K."/>
            <person name="Moffat K."/>
            <person name="Hill J."/>
            <person name="Bera J."/>
            <person name="Fadrosh D."/>
            <person name="Jin S."/>
            <person name="Johri S."/>
            <person name="Kim M."/>
            <person name="Overton L."/>
            <person name="Reardon M."/>
            <person name="Tsitrin T."/>
            <person name="Vuong H."/>
            <person name="Weaver B."/>
            <person name="Ciecko A."/>
            <person name="Tallon L."/>
            <person name="Jackson J."/>
            <person name="Pai G."/>
            <person name="Aken S.V."/>
            <person name="Utterback T."/>
            <person name="Reidmuller S."/>
            <person name="Feldblyum T."/>
            <person name="Hsiao J."/>
            <person name="Zismann V."/>
            <person name="Iobst S."/>
            <person name="de Vazeille A.R."/>
            <person name="Buell C.R."/>
            <person name="Ying K."/>
            <person name="Li Y."/>
            <person name="Lu T."/>
            <person name="Huang Y."/>
            <person name="Zhao Q."/>
            <person name="Feng Q."/>
            <person name="Zhang L."/>
            <person name="Zhu J."/>
            <person name="Weng Q."/>
            <person name="Mu J."/>
            <person name="Lu Y."/>
            <person name="Fan D."/>
            <person name="Liu Y."/>
            <person name="Guan J."/>
            <person name="Zhang Y."/>
            <person name="Yu S."/>
            <person name="Liu X."/>
            <person name="Zhang Y."/>
            <person name="Hong G."/>
            <person name="Han B."/>
            <person name="Choisne N."/>
            <person name="Demange N."/>
            <person name="Orjeda G."/>
            <person name="Samain S."/>
            <person name="Cattolico L."/>
            <person name="Pelletier E."/>
            <person name="Couloux A."/>
            <person name="Segurens B."/>
            <person name="Wincker P."/>
            <person name="D'Hont A."/>
            <person name="Scarpelli C."/>
            <person name="Weissenbach J."/>
            <person name="Salanoubat M."/>
            <person name="Quetier F."/>
            <person name="Yu Y."/>
            <person name="Kim H.R."/>
            <person name="Rambo T."/>
            <person name="Currie J."/>
            <person name="Collura K."/>
            <person name="Luo M."/>
            <person name="Yang T."/>
            <person name="Ammiraju J.S.S."/>
            <person name="Engler F."/>
            <person name="Soderlund C."/>
            <person name="Wing R.A."/>
            <person name="Palmer L.E."/>
            <person name="de la Bastide M."/>
            <person name="Spiegel L."/>
            <person name="Nascimento L."/>
            <person name="Zutavern T."/>
            <person name="O'Shaughnessy A."/>
            <person name="Dike S."/>
            <person name="Dedhia N."/>
            <person name="Preston R."/>
            <person name="Balija V."/>
            <person name="McCombie W.R."/>
            <person name="Chow T."/>
            <person name="Chen H."/>
            <person name="Chung M."/>
            <person name="Chen C."/>
            <person name="Shaw J."/>
            <person name="Wu H."/>
            <person name="Hsiao K."/>
            <person name="Chao Y."/>
            <person name="Chu M."/>
            <person name="Cheng C."/>
            <person name="Hour A."/>
            <person name="Lee P."/>
            <person name="Lin S."/>
            <person name="Lin Y."/>
            <person name="Liou J."/>
            <person name="Liu S."/>
            <person name="Hsing Y."/>
            <person name="Raghuvanshi S."/>
            <person name="Mohanty A."/>
            <person name="Bharti A.K."/>
            <person name="Gaur A."/>
            <person name="Gupta V."/>
            <person name="Kumar D."/>
            <person name="Ravi V."/>
            <person name="Vij S."/>
            <person name="Kapur A."/>
            <person name="Khurana P."/>
            <person name="Khurana P."/>
            <person name="Khurana J.P."/>
            <person name="Tyagi A.K."/>
            <person name="Gaikwad K."/>
            <person name="Singh A."/>
            <person name="Dalal V."/>
            <person name="Srivastava S."/>
            <person name="Dixit A."/>
            <person name="Pal A.K."/>
            <person name="Ghazi I.A."/>
            <person name="Yadav M."/>
            <person name="Pandit A."/>
            <person name="Bhargava A."/>
            <person name="Sureshbabu K."/>
            <person name="Batra K."/>
            <person name="Sharma T.R."/>
            <person name="Mohapatra T."/>
            <person name="Singh N.K."/>
            <person name="Messing J."/>
            <person name="Nelson A.B."/>
            <person name="Fuks G."/>
            <person name="Kavchok S."/>
            <person name="Keizer G."/>
            <person name="Linton E."/>
            <person name="Llaca V."/>
            <person name="Song R."/>
            <person name="Tanyolac B."/>
            <person name="Young S."/>
            <person name="Ho-Il K."/>
            <person name="Hahn J.H."/>
            <person name="Sangsakoo G."/>
            <person name="Vanavichit A."/>
            <person name="de Mattos Luiz.A.T."/>
            <person name="Zimmer P.D."/>
            <person name="Malone G."/>
            <person name="Dellagostin O."/>
            <person name="de Oliveira A.C."/>
            <person name="Bevan M."/>
            <person name="Bancroft I."/>
            <person name="Minx P."/>
            <person name="Cordum H."/>
            <person name="Wilson R."/>
            <person name="Cheng Z."/>
            <person name="Jin W."/>
            <person name="Jiang J."/>
            <person name="Leong S.A."/>
            <person name="Iwama H."/>
            <person name="Gojobori T."/>
            <person name="Itoh T."/>
            <person name="Niimura Y."/>
            <person name="Fujii Y."/>
            <person name="Habara T."/>
            <person name="Sakai H."/>
            <person name="Sato Y."/>
            <person name="Wilson G."/>
            <person name="Kumar K."/>
            <person name="McCouch S."/>
            <person name="Juretic N."/>
            <person name="Hoen D."/>
            <person name="Wright S."/>
            <person name="Bruskiewich R."/>
            <person name="Bureau T."/>
            <person name="Miyao A."/>
            <person name="Hirochika H."/>
            <person name="Nishikawa T."/>
            <person name="Kadowaki K."/>
            <person name="Sugiura M."/>
            <person name="Burr B."/>
            <person name="Sasaki T."/>
        </authorList>
    </citation>
    <scope>NUCLEOTIDE SEQUENCE [LARGE SCALE GENOMIC DNA]</scope>
    <source>
        <strain evidence="4">cv. Nipponbare</strain>
    </source>
</reference>
<dbReference type="EMBL" id="AP003567">
    <property type="protein sequence ID" value="BAD45330.1"/>
    <property type="molecule type" value="Genomic_DNA"/>
</dbReference>
<organism evidence="2">
    <name type="scientific">Oryza sativa subsp. japonica</name>
    <name type="common">Rice</name>
    <dbReference type="NCBI Taxonomy" id="39947"/>
    <lineage>
        <taxon>Eukaryota</taxon>
        <taxon>Viridiplantae</taxon>
        <taxon>Streptophyta</taxon>
        <taxon>Embryophyta</taxon>
        <taxon>Tracheophyta</taxon>
        <taxon>Spermatophyta</taxon>
        <taxon>Magnoliopsida</taxon>
        <taxon>Liliopsida</taxon>
        <taxon>Poales</taxon>
        <taxon>Poaceae</taxon>
        <taxon>BOP clade</taxon>
        <taxon>Oryzoideae</taxon>
        <taxon>Oryzeae</taxon>
        <taxon>Oryzinae</taxon>
        <taxon>Oryza</taxon>
        <taxon>Oryza sativa</taxon>
    </lineage>
</organism>
<reference evidence="3" key="2">
    <citation type="submission" date="2004-05" db="EMBL/GenBank/DDBJ databases">
        <title>Oryza sativa nipponbare(GA3) genomic DNA, chromosome 1, fosmid clone:OSJNOa173H09.</title>
        <authorList>
            <person name="Sasaki T."/>
            <person name="Matsumoto T."/>
            <person name="Fujisawa M."/>
        </authorList>
    </citation>
    <scope>NUCLEOTIDE SEQUENCE</scope>
</reference>
<evidence type="ECO:0000313" key="3">
    <source>
        <dbReference type="EMBL" id="BAD88382.1"/>
    </source>
</evidence>
<evidence type="ECO:0000313" key="2">
    <source>
        <dbReference type="EMBL" id="BAD45330.1"/>
    </source>
</evidence>
<feature type="region of interest" description="Disordered" evidence="1">
    <location>
        <begin position="35"/>
        <end position="59"/>
    </location>
</feature>
<gene>
    <name evidence="2" type="ORF">OSJNBb0022N24.27</name>
    <name evidence="3" type="ORF">OSJNOa173H09.3</name>
</gene>
<name>Q656D7_ORYSJ</name>
<dbReference type="Proteomes" id="UP000000763">
    <property type="component" value="Chromosome 1"/>
</dbReference>
<proteinExistence type="predicted"/>
<accession>Q656D7</accession>
<protein>
    <submittedName>
        <fullName evidence="2">Hydroxyproline-rich glycoprotein-like</fullName>
    </submittedName>
</protein>
<evidence type="ECO:0000256" key="1">
    <source>
        <dbReference type="SAM" id="MobiDB-lite"/>
    </source>
</evidence>
<reference evidence="2" key="1">
    <citation type="journal article" date="2002" name="Nature">
        <title>The genome sequence and structure of rice chromosome 1.</title>
        <authorList>
            <person name="Sasaki T."/>
            <person name="Matsumoto T."/>
            <person name="Yamamoto K."/>
            <person name="Sakata K."/>
            <person name="Baba T."/>
            <person name="Katayose Y."/>
            <person name="Wu J."/>
            <person name="Niimura Y."/>
            <person name="Cheng Z."/>
            <person name="Nagamura Y."/>
            <person name="Antonio B.A."/>
            <person name="Kanamori H."/>
            <person name="Hosokawa S."/>
            <person name="Masukawa M."/>
            <person name="Arikawa K."/>
            <person name="Chiden Y."/>
            <person name="Hayashi M."/>
            <person name="Okamoto M."/>
            <person name="Ando T."/>
            <person name="Aoki H."/>
            <person name="Arita K."/>
            <person name="Hamada M."/>
            <person name="Harada C."/>
            <person name="Hijishita S."/>
            <person name="Honda M."/>
            <person name="Ichikawa Y."/>
            <person name="Idonuma A."/>
            <person name="Iijima M."/>
            <person name="Ikeda M."/>
            <person name="Ikeno M."/>
            <person name="Itoh S."/>
            <person name="Itoh T."/>
            <person name="Itoh Y."/>
            <person name="Itoh Y."/>
            <person name="Iwabuchi A."/>
            <person name="Kamiya K."/>
            <person name="Karasawa W."/>
            <person name="Katagiri S."/>
            <person name="Kikuta A."/>
            <person name="Kobayashi N."/>
            <person name="Kono I."/>
            <person name="Machita K."/>
            <person name="Maehara T."/>
            <person name="Mizuno H."/>
            <person name="Mizubayashi T."/>
            <person name="Mukai Y."/>
            <person name="Nagasaki H."/>
            <person name="Nakashima M."/>
            <person name="Nakama Y."/>
            <person name="Nakamichi Y."/>
            <person name="Nakamura M."/>
            <person name="Namiki N."/>
            <person name="Negishi M."/>
            <person name="Ohta I."/>
            <person name="Ono N."/>
            <person name="Saji S."/>
            <person name="Sakai K."/>
            <person name="Shibata M."/>
            <person name="Shimokawa T."/>
            <person name="Shomura A."/>
            <person name="Song J."/>
            <person name="Takazaki Y."/>
            <person name="Terasawa K."/>
            <person name="Tsuji K."/>
            <person name="Waki K."/>
            <person name="Yamagata H."/>
            <person name="Yamane H."/>
            <person name="Yoshiki S."/>
            <person name="Yoshihara R."/>
            <person name="Yukawa K."/>
            <person name="Zhong H."/>
            <person name="Iwama H."/>
            <person name="Endo T."/>
            <person name="Ito H."/>
            <person name="Hahn J.H."/>
            <person name="Kim H.I."/>
            <person name="Eun M.Y."/>
            <person name="Yano M."/>
            <person name="Jiang J."/>
            <person name="Gojobori T."/>
        </authorList>
    </citation>
    <scope>NUCLEOTIDE SEQUENCE</scope>
</reference>
<dbReference type="Proteomes" id="UP000817658">
    <property type="component" value="Chromosome 1"/>
</dbReference>
<dbReference type="AlphaFoldDB" id="Q656D7"/>
<dbReference type="EMBL" id="AP006856">
    <property type="protein sequence ID" value="BAD88382.1"/>
    <property type="molecule type" value="Genomic_DNA"/>
</dbReference>